<dbReference type="Pfam" id="PF25088">
    <property type="entry name" value="GPKOW_C"/>
    <property type="match status" value="1"/>
</dbReference>
<evidence type="ECO:0000313" key="4">
    <source>
        <dbReference type="EMBL" id="VDD96453.1"/>
    </source>
</evidence>
<dbReference type="AlphaFoldDB" id="A0A0N4VM07"/>
<dbReference type="InterPro" id="IPR045166">
    <property type="entry name" value="Spp2-like"/>
</dbReference>
<evidence type="ECO:0000259" key="3">
    <source>
        <dbReference type="SMART" id="SM00739"/>
    </source>
</evidence>
<dbReference type="STRING" id="51028.A0A0N4VM07"/>
<dbReference type="InterPro" id="IPR014722">
    <property type="entry name" value="Rib_uL2_dom2"/>
</dbReference>
<evidence type="ECO:0000256" key="2">
    <source>
        <dbReference type="ARBA" id="ARBA00023242"/>
    </source>
</evidence>
<dbReference type="PANTHER" id="PTHR15818:SF2">
    <property type="entry name" value="G-PATCH DOMAIN AND KOW MOTIFS-CONTAINING PROTEIN"/>
    <property type="match status" value="1"/>
</dbReference>
<dbReference type="EMBL" id="UXUI01011714">
    <property type="protein sequence ID" value="VDD96453.1"/>
    <property type="molecule type" value="Genomic_DNA"/>
</dbReference>
<dbReference type="SMART" id="SM00739">
    <property type="entry name" value="KOW"/>
    <property type="match status" value="2"/>
</dbReference>
<dbReference type="WBParaSite" id="EVEC_0001195801-mRNA-1">
    <property type="protein sequence ID" value="EVEC_0001195801-mRNA-1"/>
    <property type="gene ID" value="EVEC_0001195801"/>
</dbReference>
<reference evidence="6" key="1">
    <citation type="submission" date="2017-02" db="UniProtKB">
        <authorList>
            <consortium name="WormBaseParasite"/>
        </authorList>
    </citation>
    <scope>IDENTIFICATION</scope>
</reference>
<gene>
    <name evidence="4" type="ORF">EVEC_LOCUS11204</name>
</gene>
<sequence>MSIANSATLASTTSKISFGVKKKKEIVNNSICLPSFEKKATDNDDDLEEQDAKKIQATHFDGSRLKPAGGDTTAKKTSITVPVIVEKDWRVRKLLENLLQKKKKEVLTPEEEAKLALLSSEEHEDNTETLLELGELEANYDSVPVENFGLAVLNAYNRKGNGKQPVPLRKLPERRPPGLGLGNDVKLFKKYDIINTKGVEDKDNRYLKIGSYVLVKRGIHRGHYGQVESIDFDNASVVVKLALVKRSVPVSQYLLEIVDAEDYERNAKCINKKAYDDVKVALEKANMPSNSREVASDKSSVKDRRVEMSKKRRILETQETEVRRERGMWVRPELKVRFVNKKYKDGKLYNEKFVVVDAPDSENCAIQGPEGRIYYHIHEDWLETVIPHEGSCIMIVGGRWRGSLAMLEMKERKKERVVARLLHSEEIVKISYDDVCHWVGSTDIDDY</sequence>
<evidence type="ECO:0000256" key="1">
    <source>
        <dbReference type="ARBA" id="ARBA00004123"/>
    </source>
</evidence>
<dbReference type="InterPro" id="IPR026822">
    <property type="entry name" value="Spp2/MOS2_G-patch"/>
</dbReference>
<dbReference type="Proteomes" id="UP000274131">
    <property type="component" value="Unassembled WGS sequence"/>
</dbReference>
<dbReference type="InterPro" id="IPR008991">
    <property type="entry name" value="Translation_prot_SH3-like_sf"/>
</dbReference>
<organism evidence="6">
    <name type="scientific">Enterobius vermicularis</name>
    <name type="common">Human pinworm</name>
    <dbReference type="NCBI Taxonomy" id="51028"/>
    <lineage>
        <taxon>Eukaryota</taxon>
        <taxon>Metazoa</taxon>
        <taxon>Ecdysozoa</taxon>
        <taxon>Nematoda</taxon>
        <taxon>Chromadorea</taxon>
        <taxon>Rhabditida</taxon>
        <taxon>Spirurina</taxon>
        <taxon>Oxyuridomorpha</taxon>
        <taxon>Oxyuroidea</taxon>
        <taxon>Oxyuridae</taxon>
        <taxon>Enterobius</taxon>
    </lineage>
</organism>
<dbReference type="Pfam" id="PF12656">
    <property type="entry name" value="G-patch_2"/>
    <property type="match status" value="1"/>
</dbReference>
<dbReference type="OrthoDB" id="5577072at2759"/>
<evidence type="ECO:0000313" key="6">
    <source>
        <dbReference type="WBParaSite" id="EVEC_0001195801-mRNA-1"/>
    </source>
</evidence>
<dbReference type="Gene3D" id="2.30.30.30">
    <property type="match status" value="2"/>
</dbReference>
<proteinExistence type="predicted"/>
<dbReference type="InterPro" id="IPR005824">
    <property type="entry name" value="KOW"/>
</dbReference>
<dbReference type="GO" id="GO:0005681">
    <property type="term" value="C:spliceosomal complex"/>
    <property type="evidence" value="ECO:0007669"/>
    <property type="project" value="TreeGrafter"/>
</dbReference>
<evidence type="ECO:0000313" key="5">
    <source>
        <dbReference type="Proteomes" id="UP000274131"/>
    </source>
</evidence>
<comment type="subcellular location">
    <subcellularLocation>
        <location evidence="1">Nucleus</location>
    </subcellularLocation>
</comment>
<accession>A0A0N4VM07</accession>
<protein>
    <submittedName>
        <fullName evidence="6">KOW domain-containing protein</fullName>
    </submittedName>
</protein>
<feature type="domain" description="KOW" evidence="3">
    <location>
        <begin position="386"/>
        <end position="413"/>
    </location>
</feature>
<name>A0A0N4VM07_ENTVE</name>
<keyword evidence="2" id="KW-0539">Nucleus</keyword>
<keyword evidence="5" id="KW-1185">Reference proteome</keyword>
<dbReference type="SUPFAM" id="SSF50104">
    <property type="entry name" value="Translation proteins SH3-like domain"/>
    <property type="match status" value="1"/>
</dbReference>
<reference evidence="4 5" key="2">
    <citation type="submission" date="2018-10" db="EMBL/GenBank/DDBJ databases">
        <authorList>
            <consortium name="Pathogen Informatics"/>
        </authorList>
    </citation>
    <scope>NUCLEOTIDE SEQUENCE [LARGE SCALE GENOMIC DNA]</scope>
</reference>
<dbReference type="PANTHER" id="PTHR15818">
    <property type="entry name" value="G PATCH AND KOW-CONTAINING"/>
    <property type="match status" value="1"/>
</dbReference>
<dbReference type="GO" id="GO:0000398">
    <property type="term" value="P:mRNA splicing, via spliceosome"/>
    <property type="evidence" value="ECO:0007669"/>
    <property type="project" value="InterPro"/>
</dbReference>
<feature type="domain" description="KOW" evidence="3">
    <location>
        <begin position="206"/>
        <end position="233"/>
    </location>
</feature>